<feature type="transmembrane region" description="Helical" evidence="9">
    <location>
        <begin position="348"/>
        <end position="369"/>
    </location>
</feature>
<dbReference type="GO" id="GO:0006814">
    <property type="term" value="P:sodium ion transport"/>
    <property type="evidence" value="ECO:0007669"/>
    <property type="project" value="UniProtKB-UniRule"/>
</dbReference>
<feature type="transmembrane region" description="Helical" evidence="9">
    <location>
        <begin position="609"/>
        <end position="629"/>
    </location>
</feature>
<feature type="transmembrane region" description="Helical" evidence="9">
    <location>
        <begin position="242"/>
        <end position="267"/>
    </location>
</feature>
<evidence type="ECO:0000256" key="6">
    <source>
        <dbReference type="ARBA" id="ARBA00022989"/>
    </source>
</evidence>
<evidence type="ECO:0000256" key="8">
    <source>
        <dbReference type="ARBA" id="ARBA00023136"/>
    </source>
</evidence>
<comment type="caution">
    <text evidence="9">Lacks conserved residue(s) required for the propagation of feature annotation.</text>
</comment>
<evidence type="ECO:0000256" key="2">
    <source>
        <dbReference type="ARBA" id="ARBA00022448"/>
    </source>
</evidence>
<comment type="function">
    <text evidence="9">Sodium pump that utilizes the energy of pyrophosphate hydrolysis as the driving force for Na(+) movement across the membrane.</text>
</comment>
<feature type="transmembrane region" description="Helical" evidence="9">
    <location>
        <begin position="422"/>
        <end position="442"/>
    </location>
</feature>
<accession>K6P1D8</accession>
<name>K6P1D8_9FIRM</name>
<keyword evidence="2 9" id="KW-0813">Transport</keyword>
<comment type="subunit">
    <text evidence="9">Homodimer.</text>
</comment>
<keyword evidence="9" id="KW-0915">Sodium</keyword>
<dbReference type="EC" id="7.2.3.1" evidence="9"/>
<keyword evidence="4 9" id="KW-0460">Magnesium</keyword>
<feature type="transmembrane region" description="Helical" evidence="9">
    <location>
        <begin position="83"/>
        <end position="104"/>
    </location>
</feature>
<feature type="site" description="Determinant of potassium dependence" evidence="9">
    <location>
        <position position="480"/>
    </location>
</feature>
<evidence type="ECO:0000256" key="7">
    <source>
        <dbReference type="ARBA" id="ARBA00023065"/>
    </source>
</evidence>
<keyword evidence="8 9" id="KW-0472">Membrane</keyword>
<keyword evidence="7 9" id="KW-0406">Ion transport</keyword>
<dbReference type="GO" id="GO:0030955">
    <property type="term" value="F:potassium ion binding"/>
    <property type="evidence" value="ECO:0007669"/>
    <property type="project" value="UniProtKB-UniRule"/>
</dbReference>
<protein>
    <recommendedName>
        <fullName evidence="9">Putative K(+)-stimulated pyrophosphate-energized sodium pump</fullName>
        <ecNumber evidence="9">7.2.3.1</ecNumber>
    </recommendedName>
    <alternativeName>
        <fullName evidence="9">Membrane-bound sodium-translocating pyrophosphatase</fullName>
    </alternativeName>
    <alternativeName>
        <fullName evidence="9">Pyrophosphate-energized inorganic pyrophosphatase</fullName>
        <shortName evidence="9">Na(+)-PPase</shortName>
    </alternativeName>
</protein>
<keyword evidence="9" id="KW-0630">Potassium</keyword>
<comment type="activity regulation">
    <text evidence="9">Requires K(+) for maximal activity.</text>
</comment>
<dbReference type="AlphaFoldDB" id="K6P1D8"/>
<dbReference type="GO" id="GO:0009678">
    <property type="term" value="F:diphosphate hydrolysis-driven proton transmembrane transporter activity"/>
    <property type="evidence" value="ECO:0007669"/>
    <property type="project" value="UniProtKB-UniRule"/>
</dbReference>
<dbReference type="NCBIfam" id="TIGR01104">
    <property type="entry name" value="V_PPase"/>
    <property type="match status" value="1"/>
</dbReference>
<dbReference type="GO" id="GO:0005886">
    <property type="term" value="C:plasma membrane"/>
    <property type="evidence" value="ECO:0007669"/>
    <property type="project" value="UniProtKB-SubCell"/>
</dbReference>
<proteinExistence type="inferred from homology"/>
<feature type="transmembrane region" description="Helical" evidence="9">
    <location>
        <begin position="676"/>
        <end position="693"/>
    </location>
</feature>
<dbReference type="Pfam" id="PF03030">
    <property type="entry name" value="H_PPase"/>
    <property type="match status" value="1"/>
</dbReference>
<comment type="caution">
    <text evidence="10">The sequence shown here is derived from an EMBL/GenBank/DDBJ whole genome shotgun (WGS) entry which is preliminary data.</text>
</comment>
<evidence type="ECO:0000256" key="5">
    <source>
        <dbReference type="ARBA" id="ARBA00022967"/>
    </source>
</evidence>
<dbReference type="RefSeq" id="WP_006902897.1">
    <property type="nucleotide sequence ID" value="NZ_JH976535.1"/>
</dbReference>
<reference evidence="10" key="1">
    <citation type="submission" date="2010-10" db="EMBL/GenBank/DDBJ databases">
        <authorList>
            <consortium name="US DOE Joint Genome Institute (JGI-PGF)"/>
            <person name="Lucas S."/>
            <person name="Copeland A."/>
            <person name="Lapidus A."/>
            <person name="Bruce D."/>
            <person name="Goodwin L."/>
            <person name="Pitluck S."/>
            <person name="Kyrpides N."/>
            <person name="Mavromatis K."/>
            <person name="Detter J.C."/>
            <person name="Han C."/>
            <person name="Land M."/>
            <person name="Hauser L."/>
            <person name="Markowitz V."/>
            <person name="Cheng J.-F."/>
            <person name="Hugenholtz P."/>
            <person name="Woyke T."/>
            <person name="Wu D."/>
            <person name="Pukall R."/>
            <person name="Wahrenburg C."/>
            <person name="Brambilla E."/>
            <person name="Klenk H.-P."/>
            <person name="Eisen J.A."/>
        </authorList>
    </citation>
    <scope>NUCLEOTIDE SEQUENCE [LARGE SCALE GENOMIC DNA]</scope>
    <source>
        <strain evidence="10">DSM 13965</strain>
    </source>
</reference>
<comment type="similarity">
    <text evidence="9">Belongs to the H(+)-translocating pyrophosphatase (TC 3.A.10) family. K(+)-stimulated subfamily.</text>
</comment>
<gene>
    <name evidence="9" type="primary">hppA</name>
    <name evidence="10" type="ORF">ThesuDRAFT_00618</name>
</gene>
<comment type="cofactor">
    <cofactor evidence="9">
        <name>Mg(2+)</name>
        <dbReference type="ChEBI" id="CHEBI:18420"/>
    </cofactor>
</comment>
<evidence type="ECO:0000256" key="9">
    <source>
        <dbReference type="HAMAP-Rule" id="MF_01129"/>
    </source>
</evidence>
<dbReference type="HOGENOM" id="CLU_008743_3_1_9"/>
<feature type="transmembrane region" description="Helical" evidence="9">
    <location>
        <begin position="287"/>
        <end position="312"/>
    </location>
</feature>
<evidence type="ECO:0000256" key="4">
    <source>
        <dbReference type="ARBA" id="ARBA00022842"/>
    </source>
</evidence>
<evidence type="ECO:0000256" key="3">
    <source>
        <dbReference type="ARBA" id="ARBA00022692"/>
    </source>
</evidence>
<dbReference type="EMBL" id="AENY02000002">
    <property type="protein sequence ID" value="EKP94905.1"/>
    <property type="molecule type" value="Genomic_DNA"/>
</dbReference>
<feature type="transmembrane region" description="Helical" evidence="9">
    <location>
        <begin position="581"/>
        <end position="603"/>
    </location>
</feature>
<keyword evidence="3 9" id="KW-0812">Transmembrane</keyword>
<feature type="transmembrane region" description="Helical" evidence="9">
    <location>
        <begin position="6"/>
        <end position="29"/>
    </location>
</feature>
<feature type="transmembrane region" description="Helical" evidence="9">
    <location>
        <begin position="324"/>
        <end position="342"/>
    </location>
</feature>
<dbReference type="InterPro" id="IPR004131">
    <property type="entry name" value="PPase-energised_H-pump"/>
</dbReference>
<evidence type="ECO:0000313" key="10">
    <source>
        <dbReference type="EMBL" id="EKP94905.1"/>
    </source>
</evidence>
<keyword evidence="9" id="KW-1003">Cell membrane</keyword>
<keyword evidence="6 9" id="KW-1133">Transmembrane helix</keyword>
<keyword evidence="9" id="KW-0739">Sodium transport</keyword>
<dbReference type="OrthoDB" id="9808652at2"/>
<keyword evidence="11" id="KW-1185">Reference proteome</keyword>
<dbReference type="NCBIfam" id="NF001960">
    <property type="entry name" value="PRK00733.3-5"/>
    <property type="match status" value="1"/>
</dbReference>
<dbReference type="PIRSF" id="PIRSF001265">
    <property type="entry name" value="H+-PPase"/>
    <property type="match status" value="1"/>
</dbReference>
<dbReference type="HAMAP" id="MF_01129">
    <property type="entry name" value="PPase_energized_pump"/>
    <property type="match status" value="1"/>
</dbReference>
<feature type="transmembrane region" description="Helical" evidence="9">
    <location>
        <begin position="59"/>
        <end position="77"/>
    </location>
</feature>
<comment type="subcellular location">
    <subcellularLocation>
        <location evidence="9">Cell membrane</location>
        <topology evidence="9">Multi-pass membrane protein</topology>
    </subcellularLocation>
    <subcellularLocation>
        <location evidence="1">Endomembrane system</location>
        <topology evidence="1">Multi-pass membrane protein</topology>
    </subcellularLocation>
</comment>
<reference evidence="10" key="2">
    <citation type="submission" date="2012-10" db="EMBL/GenBank/DDBJ databases">
        <title>Improved high-quality draft of Thermaerobacter subterraneus C21, DSM 13965.</title>
        <authorList>
            <consortium name="DOE Joint Genome Institute"/>
            <person name="Eisen J."/>
            <person name="Huntemann M."/>
            <person name="Wei C.-L."/>
            <person name="Han J."/>
            <person name="Detter J.C."/>
            <person name="Han C."/>
            <person name="Tapia R."/>
            <person name="Chen A."/>
            <person name="Kyrpides N."/>
            <person name="Mavromatis K."/>
            <person name="Markowitz V."/>
            <person name="Szeto E."/>
            <person name="Ivanova N."/>
            <person name="Mikhailova N."/>
            <person name="Ovchinnikova G."/>
            <person name="Pagani I."/>
            <person name="Pati A."/>
            <person name="Goodwin L."/>
            <person name="Nordberg H.P."/>
            <person name="Cantor M.N."/>
            <person name="Hua S.X."/>
            <person name="Woyke T."/>
            <person name="Eisen J."/>
            <person name="Klenk H.-P."/>
        </authorList>
    </citation>
    <scope>NUCLEOTIDE SEQUENCE [LARGE SCALE GENOMIC DNA]</scope>
    <source>
        <strain evidence="10">DSM 13965</strain>
    </source>
</reference>
<dbReference type="eggNOG" id="COG3808">
    <property type="taxonomic scope" value="Bacteria"/>
</dbReference>
<feature type="transmembrane region" description="Helical" evidence="9">
    <location>
        <begin position="485"/>
        <end position="503"/>
    </location>
</feature>
<feature type="transmembrane region" description="Helical" evidence="9">
    <location>
        <begin position="523"/>
        <end position="548"/>
    </location>
</feature>
<dbReference type="Proteomes" id="UP000005710">
    <property type="component" value="Unassembled WGS sequence"/>
</dbReference>
<feature type="transmembrane region" description="Helical" evidence="9">
    <location>
        <begin position="125"/>
        <end position="158"/>
    </location>
</feature>
<keyword evidence="5 9" id="KW-1278">Translocase</keyword>
<evidence type="ECO:0000256" key="1">
    <source>
        <dbReference type="ARBA" id="ARBA00004127"/>
    </source>
</evidence>
<feature type="transmembrane region" description="Helical" evidence="9">
    <location>
        <begin position="390"/>
        <end position="416"/>
    </location>
</feature>
<dbReference type="GO" id="GO:0012505">
    <property type="term" value="C:endomembrane system"/>
    <property type="evidence" value="ECO:0007669"/>
    <property type="project" value="UniProtKB-SubCell"/>
</dbReference>
<dbReference type="GO" id="GO:0000287">
    <property type="term" value="F:magnesium ion binding"/>
    <property type="evidence" value="ECO:0007669"/>
    <property type="project" value="UniProtKB-UniRule"/>
</dbReference>
<feature type="transmembrane region" description="Helical" evidence="9">
    <location>
        <begin position="164"/>
        <end position="184"/>
    </location>
</feature>
<organism evidence="10 11">
    <name type="scientific">Thermaerobacter subterraneus DSM 13965</name>
    <dbReference type="NCBI Taxonomy" id="867903"/>
    <lineage>
        <taxon>Bacteria</taxon>
        <taxon>Bacillati</taxon>
        <taxon>Bacillota</taxon>
        <taxon>Clostridia</taxon>
        <taxon>Eubacteriales</taxon>
        <taxon>Clostridiales Family XVII. Incertae Sedis</taxon>
        <taxon>Thermaerobacter</taxon>
    </lineage>
</organism>
<sequence length="697" mass="67978">MVERELALLVPAAGLLALVVAVSLARSVARVDAGEGKMVEVARAIQEGAMAFLAREYRALVAFVLVMAGVLAVAGRWAPGAGFGPAAAAAYLIGATASLAAGFGGMRVATTANVRTARMAQQGGLPAALAVAFSGGAVMGLAVVGLGLLGLGVLYLAWVDPARPATLAVLNGFAMGASSVALFARVGGGIYTKAADMGADLVGKLEAGIPEDDPRNPAVIADNVGDNVGDVAGMGADLFESYVGSVVAAVVVAAAGGAAAGGAGGGLAGNGGAGPLAGAAAAGPAQVLFPLVLAAVGVVASLLGIAITRAGAGGDPAAALRRGTLAAAFLLAAGGGLAAGWLGLPRAAAAMVAGLLAGVLIGLVTEYYTSGDRPPVQQVARSSATGTATNILAGLAVGMKSTALPVLVVGVATLVAHHYAGLYGIAVAAVGMLATTGITVAVDAYGPIADNAGGIAEMAGLPAEVRAVTDRLDAVGNTTAAMGKGFAIGSAALTALGLFSAYATTTGLGAIDLLDPRVITGALVGGMLPMLFSALAVEAVGRAAFAMIEEVRRQFRQKPGILTGQERPDYARCVDISTRSALAQMVLPGLLAVAAPLAVGLILGPEAVGGLLAGAMVTGVLVAIFMANAGGAWDNAKKFIEGGALGGKGSDPHRAAVVGDTVGDPFKDTAGPSLNILIKLMSVVALVFAPLFLRLGG</sequence>
<evidence type="ECO:0000313" key="11">
    <source>
        <dbReference type="Proteomes" id="UP000005710"/>
    </source>
</evidence>
<dbReference type="PANTHER" id="PTHR31998">
    <property type="entry name" value="K(+)-INSENSITIVE PYROPHOSPHATE-ENERGIZED PROTON PUMP"/>
    <property type="match status" value="1"/>
</dbReference>
<dbReference type="STRING" id="867903.ThesuDRAFT_00618"/>
<comment type="catalytic activity">
    <reaction evidence="9">
        <text>Na(+)(in) + diphosphate + H2O = Na(+)(out) + 2 phosphate + H(+)</text>
        <dbReference type="Rhea" id="RHEA:57884"/>
        <dbReference type="ChEBI" id="CHEBI:15377"/>
        <dbReference type="ChEBI" id="CHEBI:15378"/>
        <dbReference type="ChEBI" id="CHEBI:29101"/>
        <dbReference type="ChEBI" id="CHEBI:33019"/>
        <dbReference type="ChEBI" id="CHEBI:43474"/>
        <dbReference type="EC" id="7.2.3.1"/>
    </reaction>
</comment>
<dbReference type="GO" id="GO:0004427">
    <property type="term" value="F:inorganic diphosphate phosphatase activity"/>
    <property type="evidence" value="ECO:0007669"/>
    <property type="project" value="UniProtKB-UniRule"/>
</dbReference>